<evidence type="ECO:0000259" key="5">
    <source>
        <dbReference type="PROSITE" id="PS50931"/>
    </source>
</evidence>
<accession>A0A857J5Y9</accession>
<dbReference type="SUPFAM" id="SSF53850">
    <property type="entry name" value="Periplasmic binding protein-like II"/>
    <property type="match status" value="1"/>
</dbReference>
<sequence>MNLRQIEVFRSIMSAGSLSAAAQLLHVSVAAVSKALAHTEQQLGFPLFERSKSRLHPTAAARRLYSEVELVYRGVQRIDQLTYELAERRHGLISVVTSPSIGQMVVPLAIAQFRSGNPEVHVHFQCLSNALLQERLVNRQCDMGVSILPVDHPHLVCEPIARSRLVCISPRAHPVAVRQSLTVDQLVEFPIIGYPPDSPFGARIDALFAQHAAIPQAHIVVGSPQNACALVHAGAGIAIVDEFSLQAWQDARFRVIPLEGVAPIVASLVHPRGEPLSDSAEAFVRALKSVFLQLELTTP</sequence>
<feature type="domain" description="HTH lysR-type" evidence="5">
    <location>
        <begin position="1"/>
        <end position="58"/>
    </location>
</feature>
<keyword evidence="7" id="KW-1185">Reference proteome</keyword>
<dbReference type="Gene3D" id="1.10.10.10">
    <property type="entry name" value="Winged helix-like DNA-binding domain superfamily/Winged helix DNA-binding domain"/>
    <property type="match status" value="1"/>
</dbReference>
<evidence type="ECO:0000256" key="2">
    <source>
        <dbReference type="ARBA" id="ARBA00023015"/>
    </source>
</evidence>
<dbReference type="AlphaFoldDB" id="A0A857J5Y9"/>
<dbReference type="KEGG" id="xyk:GT347_11185"/>
<dbReference type="RefSeq" id="WP_160552026.1">
    <property type="nucleotide sequence ID" value="NZ_CP047650.1"/>
</dbReference>
<gene>
    <name evidence="6" type="ORF">GT347_11185</name>
</gene>
<dbReference type="PANTHER" id="PTHR30427">
    <property type="entry name" value="TRANSCRIPTIONAL ACTIVATOR PROTEIN LYSR"/>
    <property type="match status" value="1"/>
</dbReference>
<evidence type="ECO:0000313" key="6">
    <source>
        <dbReference type="EMBL" id="QHI98509.1"/>
    </source>
</evidence>
<name>A0A857J5Y9_9BURK</name>
<dbReference type="GO" id="GO:0010628">
    <property type="term" value="P:positive regulation of gene expression"/>
    <property type="evidence" value="ECO:0007669"/>
    <property type="project" value="TreeGrafter"/>
</dbReference>
<dbReference type="Gene3D" id="3.40.190.290">
    <property type="match status" value="1"/>
</dbReference>
<evidence type="ECO:0000256" key="1">
    <source>
        <dbReference type="ARBA" id="ARBA00009437"/>
    </source>
</evidence>
<dbReference type="SUPFAM" id="SSF46785">
    <property type="entry name" value="Winged helix' DNA-binding domain"/>
    <property type="match status" value="1"/>
</dbReference>
<organism evidence="6 7">
    <name type="scientific">Xylophilus rhododendri</name>
    <dbReference type="NCBI Taxonomy" id="2697032"/>
    <lineage>
        <taxon>Bacteria</taxon>
        <taxon>Pseudomonadati</taxon>
        <taxon>Pseudomonadota</taxon>
        <taxon>Betaproteobacteria</taxon>
        <taxon>Burkholderiales</taxon>
        <taxon>Xylophilus</taxon>
    </lineage>
</organism>
<dbReference type="GO" id="GO:0009089">
    <property type="term" value="P:lysine biosynthetic process via diaminopimelate"/>
    <property type="evidence" value="ECO:0007669"/>
    <property type="project" value="TreeGrafter"/>
</dbReference>
<dbReference type="InterPro" id="IPR036390">
    <property type="entry name" value="WH_DNA-bd_sf"/>
</dbReference>
<dbReference type="InterPro" id="IPR000847">
    <property type="entry name" value="LysR_HTH_N"/>
</dbReference>
<dbReference type="InterPro" id="IPR036388">
    <property type="entry name" value="WH-like_DNA-bd_sf"/>
</dbReference>
<evidence type="ECO:0000256" key="4">
    <source>
        <dbReference type="ARBA" id="ARBA00023163"/>
    </source>
</evidence>
<evidence type="ECO:0000256" key="3">
    <source>
        <dbReference type="ARBA" id="ARBA00023125"/>
    </source>
</evidence>
<evidence type="ECO:0000313" key="7">
    <source>
        <dbReference type="Proteomes" id="UP000464787"/>
    </source>
</evidence>
<dbReference type="Pfam" id="PF03466">
    <property type="entry name" value="LysR_substrate"/>
    <property type="match status" value="1"/>
</dbReference>
<protein>
    <submittedName>
        <fullName evidence="6">LysR family transcriptional regulator</fullName>
    </submittedName>
</protein>
<dbReference type="Pfam" id="PF00126">
    <property type="entry name" value="HTH_1"/>
    <property type="match status" value="1"/>
</dbReference>
<dbReference type="PANTHER" id="PTHR30427:SF1">
    <property type="entry name" value="TRANSCRIPTIONAL ACTIVATOR PROTEIN LYSR"/>
    <property type="match status" value="1"/>
</dbReference>
<dbReference type="GO" id="GO:0003700">
    <property type="term" value="F:DNA-binding transcription factor activity"/>
    <property type="evidence" value="ECO:0007669"/>
    <property type="project" value="InterPro"/>
</dbReference>
<dbReference type="InterPro" id="IPR005119">
    <property type="entry name" value="LysR_subst-bd"/>
</dbReference>
<keyword evidence="3" id="KW-0238">DNA-binding</keyword>
<reference evidence="6 7" key="1">
    <citation type="submission" date="2020-01" db="EMBL/GenBank/DDBJ databases">
        <title>Genome sequencing of strain KACC 21265.</title>
        <authorList>
            <person name="Heo J."/>
            <person name="Kim S.-J."/>
            <person name="Kim J.-S."/>
            <person name="Hong S.-B."/>
            <person name="Kwon S.-W."/>
        </authorList>
    </citation>
    <scope>NUCLEOTIDE SEQUENCE [LARGE SCALE GENOMIC DNA]</scope>
    <source>
        <strain evidence="6 7">KACC 21265</strain>
    </source>
</reference>
<comment type="similarity">
    <text evidence="1">Belongs to the LysR transcriptional regulatory family.</text>
</comment>
<keyword evidence="2" id="KW-0805">Transcription regulation</keyword>
<dbReference type="EMBL" id="CP047650">
    <property type="protein sequence ID" value="QHI98509.1"/>
    <property type="molecule type" value="Genomic_DNA"/>
</dbReference>
<dbReference type="Proteomes" id="UP000464787">
    <property type="component" value="Chromosome"/>
</dbReference>
<dbReference type="GO" id="GO:0043565">
    <property type="term" value="F:sequence-specific DNA binding"/>
    <property type="evidence" value="ECO:0007669"/>
    <property type="project" value="TreeGrafter"/>
</dbReference>
<dbReference type="PROSITE" id="PS50931">
    <property type="entry name" value="HTH_LYSR"/>
    <property type="match status" value="1"/>
</dbReference>
<proteinExistence type="inferred from homology"/>
<keyword evidence="4" id="KW-0804">Transcription</keyword>